<feature type="region of interest" description="Disordered" evidence="1">
    <location>
        <begin position="197"/>
        <end position="216"/>
    </location>
</feature>
<protein>
    <submittedName>
        <fullName evidence="2">CLUMA_CG004341, isoform A</fullName>
    </submittedName>
</protein>
<dbReference type="EMBL" id="CVRI01000020">
    <property type="protein sequence ID" value="CRK90639.1"/>
    <property type="molecule type" value="Genomic_DNA"/>
</dbReference>
<evidence type="ECO:0000313" key="3">
    <source>
        <dbReference type="Proteomes" id="UP000183832"/>
    </source>
</evidence>
<organism evidence="2 3">
    <name type="scientific">Clunio marinus</name>
    <dbReference type="NCBI Taxonomy" id="568069"/>
    <lineage>
        <taxon>Eukaryota</taxon>
        <taxon>Metazoa</taxon>
        <taxon>Ecdysozoa</taxon>
        <taxon>Arthropoda</taxon>
        <taxon>Hexapoda</taxon>
        <taxon>Insecta</taxon>
        <taxon>Pterygota</taxon>
        <taxon>Neoptera</taxon>
        <taxon>Endopterygota</taxon>
        <taxon>Diptera</taxon>
        <taxon>Nematocera</taxon>
        <taxon>Chironomoidea</taxon>
        <taxon>Chironomidae</taxon>
        <taxon>Clunio</taxon>
    </lineage>
</organism>
<dbReference type="Proteomes" id="UP000183832">
    <property type="component" value="Unassembled WGS sequence"/>
</dbReference>
<gene>
    <name evidence="2" type="primary">putative AGAP005762-PA</name>
    <name evidence="2" type="ORF">CLUMA_CG004341</name>
</gene>
<feature type="compositionally biased region" description="Basic residues" evidence="1">
    <location>
        <begin position="204"/>
        <end position="213"/>
    </location>
</feature>
<evidence type="ECO:0000313" key="2">
    <source>
        <dbReference type="EMBL" id="CRK90639.1"/>
    </source>
</evidence>
<evidence type="ECO:0000256" key="1">
    <source>
        <dbReference type="SAM" id="MobiDB-lite"/>
    </source>
</evidence>
<accession>A0A1J1HRG3</accession>
<keyword evidence="3" id="KW-1185">Reference proteome</keyword>
<sequence length="244" mass="27175">MASSRNGKGMGMKILWIPGKKRHDRKGIYSSTNKEVNKNYLQPKKNQVWSLGGTEQRKLINIDVNDDIASSSTSAALSVASQATHIVNPICIAAGAAGTGAALKADDNSNLDENSDDKEKIIDKEILKNGEACNTDNIDIEVDDPSYHNAATMRYRKKTGSNNTDLDSIEHLDFEDEVKKNEVLEDDIDSVSMQRMKSANVSERRRRSAKKKYKDLEKEKKNEEKIVDCLYLGLMCCDMPCAIL</sequence>
<dbReference type="OrthoDB" id="6608749at2759"/>
<dbReference type="AlphaFoldDB" id="A0A1J1HRG3"/>
<proteinExistence type="predicted"/>
<name>A0A1J1HRG3_9DIPT</name>
<reference evidence="2 3" key="1">
    <citation type="submission" date="2015-04" db="EMBL/GenBank/DDBJ databases">
        <authorList>
            <person name="Syromyatnikov M.Y."/>
            <person name="Popov V.N."/>
        </authorList>
    </citation>
    <scope>NUCLEOTIDE SEQUENCE [LARGE SCALE GENOMIC DNA]</scope>
</reference>